<dbReference type="RefSeq" id="WP_006942614.1">
    <property type="nucleotide sequence ID" value="NZ_GL538208.1"/>
</dbReference>
<evidence type="ECO:0000313" key="2">
    <source>
        <dbReference type="EMBL" id="EFQ03751.1"/>
    </source>
</evidence>
<evidence type="ECO:0000313" key="3">
    <source>
        <dbReference type="Proteomes" id="UP000003195"/>
    </source>
</evidence>
<comment type="caution">
    <text evidence="2">The sequence shown here is derived from an EMBL/GenBank/DDBJ whole genome shotgun (WGS) entry which is preliminary data.</text>
</comment>
<dbReference type="STRING" id="706434.HMPREF9429_01425"/>
<dbReference type="InterPro" id="IPR021778">
    <property type="entry name" value="Se/S_carrier-like"/>
</dbReference>
<keyword evidence="3" id="KW-1185">Reference proteome</keyword>
<dbReference type="HOGENOM" id="CLU_167443_1_1_9"/>
<evidence type="ECO:0000259" key="1">
    <source>
        <dbReference type="Pfam" id="PF11823"/>
    </source>
</evidence>
<name>E2ZD85_9FIRM</name>
<protein>
    <recommendedName>
        <fullName evidence="1">Putative Se/S carrier protein-like domain-containing protein</fullName>
    </recommendedName>
</protein>
<dbReference type="EMBL" id="AECS01000038">
    <property type="protein sequence ID" value="EFQ03751.1"/>
    <property type="molecule type" value="Genomic_DNA"/>
</dbReference>
<reference evidence="2 3" key="1">
    <citation type="submission" date="2010-08" db="EMBL/GenBank/DDBJ databases">
        <authorList>
            <person name="Weinstock G."/>
            <person name="Sodergren E."/>
            <person name="Clifton S."/>
            <person name="Fulton L."/>
            <person name="Fulton B."/>
            <person name="Courtney L."/>
            <person name="Fronick C."/>
            <person name="Harrison M."/>
            <person name="Strong C."/>
            <person name="Farmer C."/>
            <person name="Delahaunty K."/>
            <person name="Markovic C."/>
            <person name="Hall O."/>
            <person name="Minx P."/>
            <person name="Tomlinson C."/>
            <person name="Mitreva M."/>
            <person name="Hou S."/>
            <person name="Chen J."/>
            <person name="Wollam A."/>
            <person name="Pepin K.H."/>
            <person name="Johnson M."/>
            <person name="Bhonagiri V."/>
            <person name="Zhang X."/>
            <person name="Suruliraj S."/>
            <person name="Warren W."/>
            <person name="Chinwalla A."/>
            <person name="Mardis E.R."/>
            <person name="Wilson R.K."/>
        </authorList>
    </citation>
    <scope>NUCLEOTIDE SEQUENCE [LARGE SCALE GENOMIC DNA]</scope>
    <source>
        <strain evidence="2 3">F0359</strain>
    </source>
</reference>
<sequence length="86" mass="9970">MKQYDWYILFKNHTEAMTLYRGLKEAKIAVRISPTPRQASVCCGVSLLISDEDMASVRQYLEKTGALHEEIVCLPCQIEEKRDRFC</sequence>
<feature type="domain" description="Putative Se/S carrier protein-like" evidence="1">
    <location>
        <begin position="6"/>
        <end position="72"/>
    </location>
</feature>
<dbReference type="Proteomes" id="UP000003195">
    <property type="component" value="Unassembled WGS sequence"/>
</dbReference>
<dbReference type="OrthoDB" id="362866at2"/>
<dbReference type="Pfam" id="PF11823">
    <property type="entry name" value="Se_S_carrier"/>
    <property type="match status" value="1"/>
</dbReference>
<dbReference type="AlphaFoldDB" id="E2ZD85"/>
<dbReference type="eggNOG" id="ENOG503331A">
    <property type="taxonomic scope" value="Bacteria"/>
</dbReference>
<accession>E2ZD85</accession>
<proteinExistence type="predicted"/>
<organism evidence="2 3">
    <name type="scientific">Megasphaera micronuciformis F0359</name>
    <dbReference type="NCBI Taxonomy" id="706434"/>
    <lineage>
        <taxon>Bacteria</taxon>
        <taxon>Bacillati</taxon>
        <taxon>Bacillota</taxon>
        <taxon>Negativicutes</taxon>
        <taxon>Veillonellales</taxon>
        <taxon>Veillonellaceae</taxon>
        <taxon>Megasphaera</taxon>
    </lineage>
</organism>
<gene>
    <name evidence="2" type="ORF">HMPREF9429_01425</name>
</gene>